<protein>
    <submittedName>
        <fullName evidence="1">Uncharacterized protein</fullName>
    </submittedName>
</protein>
<name>A0ABR2R6H2_9ROSI</name>
<gene>
    <name evidence="1" type="ORF">V6N11_075436</name>
</gene>
<evidence type="ECO:0000313" key="1">
    <source>
        <dbReference type="EMBL" id="KAK9008547.1"/>
    </source>
</evidence>
<keyword evidence="2" id="KW-1185">Reference proteome</keyword>
<sequence length="95" mass="11306">MEAAAESSREAVLKQLLTKRLRIQVERKRPAEIFCLDRKEEYKKGFRFDQNILLNIPVTRARSKEGRDCSERDSKPMHLKFTWSTSFSRKEVLLY</sequence>
<evidence type="ECO:0000313" key="2">
    <source>
        <dbReference type="Proteomes" id="UP001396334"/>
    </source>
</evidence>
<proteinExistence type="predicted"/>
<comment type="caution">
    <text evidence="1">The sequence shown here is derived from an EMBL/GenBank/DDBJ whole genome shotgun (WGS) entry which is preliminary data.</text>
</comment>
<dbReference type="EMBL" id="JBBPBN010000026">
    <property type="protein sequence ID" value="KAK9008547.1"/>
    <property type="molecule type" value="Genomic_DNA"/>
</dbReference>
<dbReference type="Proteomes" id="UP001396334">
    <property type="component" value="Unassembled WGS sequence"/>
</dbReference>
<reference evidence="1 2" key="1">
    <citation type="journal article" date="2024" name="G3 (Bethesda)">
        <title>Genome assembly of Hibiscus sabdariffa L. provides insights into metabolisms of medicinal natural products.</title>
        <authorList>
            <person name="Kim T."/>
        </authorList>
    </citation>
    <scope>NUCLEOTIDE SEQUENCE [LARGE SCALE GENOMIC DNA]</scope>
    <source>
        <strain evidence="1">TK-2024</strain>
        <tissue evidence="1">Old leaves</tissue>
    </source>
</reference>
<accession>A0ABR2R6H2</accession>
<organism evidence="1 2">
    <name type="scientific">Hibiscus sabdariffa</name>
    <name type="common">roselle</name>
    <dbReference type="NCBI Taxonomy" id="183260"/>
    <lineage>
        <taxon>Eukaryota</taxon>
        <taxon>Viridiplantae</taxon>
        <taxon>Streptophyta</taxon>
        <taxon>Embryophyta</taxon>
        <taxon>Tracheophyta</taxon>
        <taxon>Spermatophyta</taxon>
        <taxon>Magnoliopsida</taxon>
        <taxon>eudicotyledons</taxon>
        <taxon>Gunneridae</taxon>
        <taxon>Pentapetalae</taxon>
        <taxon>rosids</taxon>
        <taxon>malvids</taxon>
        <taxon>Malvales</taxon>
        <taxon>Malvaceae</taxon>
        <taxon>Malvoideae</taxon>
        <taxon>Hibiscus</taxon>
    </lineage>
</organism>